<dbReference type="EMBL" id="ACPB03000755">
    <property type="status" value="NOT_ANNOTATED_CDS"/>
    <property type="molecule type" value="Genomic_DNA"/>
</dbReference>
<sequence length="30" mass="3383">MEIENDLAVAQLLMCLSCLYCMILCDGFKV</sequence>
<evidence type="ECO:0000313" key="1">
    <source>
        <dbReference type="EnsemblMetazoa" id="RPRC007273-PA"/>
    </source>
</evidence>
<dbReference type="VEuPathDB" id="VectorBase:RPRC007273"/>
<keyword evidence="2" id="KW-1185">Reference proteome</keyword>
<accession>T1HTA3</accession>
<reference evidence="1" key="1">
    <citation type="submission" date="2015-05" db="UniProtKB">
        <authorList>
            <consortium name="EnsemblMetazoa"/>
        </authorList>
    </citation>
    <scope>IDENTIFICATION</scope>
</reference>
<dbReference type="AlphaFoldDB" id="T1HTA3"/>
<evidence type="ECO:0000313" key="2">
    <source>
        <dbReference type="Proteomes" id="UP000015103"/>
    </source>
</evidence>
<dbReference type="EnsemblMetazoa" id="RPRC007273-RA">
    <property type="protein sequence ID" value="RPRC007273-PA"/>
    <property type="gene ID" value="RPRC007273"/>
</dbReference>
<protein>
    <submittedName>
        <fullName evidence="1">Uncharacterized protein</fullName>
    </submittedName>
</protein>
<proteinExistence type="predicted"/>
<dbReference type="Proteomes" id="UP000015103">
    <property type="component" value="Unassembled WGS sequence"/>
</dbReference>
<name>T1HTA3_RHOPR</name>
<dbReference type="InParanoid" id="T1HTA3"/>
<dbReference type="HOGENOM" id="CLU_3406730_0_0_1"/>
<organism evidence="1 2">
    <name type="scientific">Rhodnius prolixus</name>
    <name type="common">Triatomid bug</name>
    <dbReference type="NCBI Taxonomy" id="13249"/>
    <lineage>
        <taxon>Eukaryota</taxon>
        <taxon>Metazoa</taxon>
        <taxon>Ecdysozoa</taxon>
        <taxon>Arthropoda</taxon>
        <taxon>Hexapoda</taxon>
        <taxon>Insecta</taxon>
        <taxon>Pterygota</taxon>
        <taxon>Neoptera</taxon>
        <taxon>Paraneoptera</taxon>
        <taxon>Hemiptera</taxon>
        <taxon>Heteroptera</taxon>
        <taxon>Panheteroptera</taxon>
        <taxon>Cimicomorpha</taxon>
        <taxon>Reduviidae</taxon>
        <taxon>Triatominae</taxon>
        <taxon>Rhodnius</taxon>
    </lineage>
</organism>